<feature type="region of interest" description="Disordered" evidence="1">
    <location>
        <begin position="124"/>
        <end position="147"/>
    </location>
</feature>
<reference evidence="3" key="1">
    <citation type="journal article" date="2019" name="Nat. Commun.">
        <title>The genome of broomcorn millet.</title>
        <authorList>
            <person name="Zou C."/>
            <person name="Miki D."/>
            <person name="Li D."/>
            <person name="Tang Q."/>
            <person name="Xiao L."/>
            <person name="Rajput S."/>
            <person name="Deng P."/>
            <person name="Jia W."/>
            <person name="Huang R."/>
            <person name="Zhang M."/>
            <person name="Sun Y."/>
            <person name="Hu J."/>
            <person name="Fu X."/>
            <person name="Schnable P.S."/>
            <person name="Li F."/>
            <person name="Zhang H."/>
            <person name="Feng B."/>
            <person name="Zhu X."/>
            <person name="Liu R."/>
            <person name="Schnable J.C."/>
            <person name="Zhu J.-K."/>
            <person name="Zhang H."/>
        </authorList>
    </citation>
    <scope>NUCLEOTIDE SEQUENCE [LARGE SCALE GENOMIC DNA]</scope>
</reference>
<dbReference type="OrthoDB" id="10357232at2759"/>
<feature type="compositionally biased region" description="Basic and acidic residues" evidence="1">
    <location>
        <begin position="72"/>
        <end position="94"/>
    </location>
</feature>
<accession>A0A3L6QSB9</accession>
<feature type="region of interest" description="Disordered" evidence="1">
    <location>
        <begin position="1"/>
        <end position="22"/>
    </location>
</feature>
<dbReference type="Proteomes" id="UP000275267">
    <property type="component" value="Unassembled WGS sequence"/>
</dbReference>
<keyword evidence="3" id="KW-1185">Reference proteome</keyword>
<proteinExistence type="predicted"/>
<comment type="caution">
    <text evidence="2">The sequence shown here is derived from an EMBL/GenBank/DDBJ whole genome shotgun (WGS) entry which is preliminary data.</text>
</comment>
<dbReference type="EMBL" id="PQIB02000011">
    <property type="protein sequence ID" value="RLM85605.1"/>
    <property type="molecule type" value="Genomic_DNA"/>
</dbReference>
<protein>
    <submittedName>
        <fullName evidence="2">Uncharacterized protein</fullName>
    </submittedName>
</protein>
<organism evidence="2 3">
    <name type="scientific">Panicum miliaceum</name>
    <name type="common">Proso millet</name>
    <name type="synonym">Broomcorn millet</name>
    <dbReference type="NCBI Taxonomy" id="4540"/>
    <lineage>
        <taxon>Eukaryota</taxon>
        <taxon>Viridiplantae</taxon>
        <taxon>Streptophyta</taxon>
        <taxon>Embryophyta</taxon>
        <taxon>Tracheophyta</taxon>
        <taxon>Spermatophyta</taxon>
        <taxon>Magnoliopsida</taxon>
        <taxon>Liliopsida</taxon>
        <taxon>Poales</taxon>
        <taxon>Poaceae</taxon>
        <taxon>PACMAD clade</taxon>
        <taxon>Panicoideae</taxon>
        <taxon>Panicodae</taxon>
        <taxon>Paniceae</taxon>
        <taxon>Panicinae</taxon>
        <taxon>Panicum</taxon>
        <taxon>Panicum sect. Panicum</taxon>
    </lineage>
</organism>
<evidence type="ECO:0000313" key="2">
    <source>
        <dbReference type="EMBL" id="RLM85605.1"/>
    </source>
</evidence>
<dbReference type="AlphaFoldDB" id="A0A3L6QSB9"/>
<feature type="compositionally biased region" description="Basic and acidic residues" evidence="1">
    <location>
        <begin position="133"/>
        <end position="143"/>
    </location>
</feature>
<gene>
    <name evidence="2" type="ORF">C2845_PM04G18220</name>
</gene>
<name>A0A3L6QSB9_PANMI</name>
<evidence type="ECO:0000313" key="3">
    <source>
        <dbReference type="Proteomes" id="UP000275267"/>
    </source>
</evidence>
<sequence length="343" mass="37646">MRPLSRMTHLIPGEESDEPVHERHGLIAAGLEEEEDVLLAPGLEPLHLAAPAARGEGLVVRPVPRPQQVTLRRADEDPLARKDPQARRRGDQGVHPRIVRAVGRLGARERPQLLRERRPLRRLAVDGLPPAEPRVEQDRTLDPRRRRRRARGRLAFGRGHHRDVVDDVPAGAVAGQVETAEVAVLRQPGVPFTRDRPPERAERVLVAGWQRVLGREAVVHGDDEQAGPRGQGVEEALVHRRCRRLGDEAAAVEVDQHGELLAVGVGPGGRLRKVEANVESGVAVDDDILRRDAGTGVEAGRHSGRADQAVDAPVAVDAEERAVQYDFGARIHGDWRVWVGTGE</sequence>
<feature type="region of interest" description="Disordered" evidence="1">
    <location>
        <begin position="64"/>
        <end position="97"/>
    </location>
</feature>
<evidence type="ECO:0000256" key="1">
    <source>
        <dbReference type="SAM" id="MobiDB-lite"/>
    </source>
</evidence>